<evidence type="ECO:0000313" key="2">
    <source>
        <dbReference type="Proteomes" id="UP000004982"/>
    </source>
</evidence>
<evidence type="ECO:0000313" key="1">
    <source>
        <dbReference type="EMBL" id="EGQ73533.1"/>
    </source>
</evidence>
<accession>A0AA36UFN0</accession>
<keyword evidence="1" id="KW-0282">Flagellum</keyword>
<sequence>MVFFTLGFLNASNFIVDVMERATSFVSILNQVTCFVVSVAAVNYGTTKVV</sequence>
<dbReference type="EMBL" id="AFQE01000162">
    <property type="protein sequence ID" value="EGQ73533.1"/>
    <property type="molecule type" value="Genomic_DNA"/>
</dbReference>
<comment type="caution">
    <text evidence="1">The sequence shown here is derived from an EMBL/GenBank/DDBJ whole genome shotgun (WGS) entry which is preliminary data.</text>
</comment>
<organism evidence="1 2">
    <name type="scientific">Neisseria macacae ATCC 33926</name>
    <dbReference type="NCBI Taxonomy" id="997348"/>
    <lineage>
        <taxon>Bacteria</taxon>
        <taxon>Pseudomonadati</taxon>
        <taxon>Pseudomonadota</taxon>
        <taxon>Betaproteobacteria</taxon>
        <taxon>Neisseriales</taxon>
        <taxon>Neisseriaceae</taxon>
        <taxon>Neisseria</taxon>
    </lineage>
</organism>
<reference evidence="1 2" key="1">
    <citation type="submission" date="2011-05" db="EMBL/GenBank/DDBJ databases">
        <authorList>
            <person name="Muzny D."/>
            <person name="Qin X."/>
            <person name="Deng J."/>
            <person name="Jiang H."/>
            <person name="Liu Y."/>
            <person name="Qu J."/>
            <person name="Song X.-Z."/>
            <person name="Zhang L."/>
            <person name="Thornton R."/>
            <person name="Coyle M."/>
            <person name="Francisco L."/>
            <person name="Jackson L."/>
            <person name="Javaid M."/>
            <person name="Korchina V."/>
            <person name="Kovar C."/>
            <person name="Mata R."/>
            <person name="Mathew T."/>
            <person name="Ngo R."/>
            <person name="Nguyen L."/>
            <person name="Nguyen N."/>
            <person name="Okwuonu G."/>
            <person name="Ongeri F."/>
            <person name="Pham C."/>
            <person name="Simmons D."/>
            <person name="Wilczek-Boney K."/>
            <person name="Hale W."/>
            <person name="Jakkamsetti A."/>
            <person name="Pham P."/>
            <person name="Ruth R."/>
            <person name="San Lucas F."/>
            <person name="Warren J."/>
            <person name="Zhang J."/>
            <person name="Zhao Z."/>
            <person name="Zhou C."/>
            <person name="Zhu D."/>
            <person name="Lee S."/>
            <person name="Bess C."/>
            <person name="Blankenburg K."/>
            <person name="Forbes L."/>
            <person name="Fu Q."/>
            <person name="Gubbala S."/>
            <person name="Hirani K."/>
            <person name="Jayaseelan J.C."/>
            <person name="Lara F."/>
            <person name="Munidasa M."/>
            <person name="Palculict T."/>
            <person name="Patil S."/>
            <person name="Pu L.-L."/>
            <person name="Saada N."/>
            <person name="Tang L."/>
            <person name="Weissenberger G."/>
            <person name="Zhu Y."/>
            <person name="Hemphill L."/>
            <person name="Shang Y."/>
            <person name="Youmans B."/>
            <person name="Ayvaz T."/>
            <person name="Ross M."/>
            <person name="Santibanez J."/>
            <person name="Aqrawi P."/>
            <person name="Gross S."/>
            <person name="Joshi V."/>
            <person name="Fowler G."/>
            <person name="Nazareth L."/>
            <person name="Reid J."/>
            <person name="Worley K."/>
            <person name="Petrosino J."/>
            <person name="Highlander S."/>
            <person name="Gibbs R."/>
        </authorList>
    </citation>
    <scope>NUCLEOTIDE SEQUENCE [LARGE SCALE GENOMIC DNA]</scope>
    <source>
        <strain evidence="1 2">ATCC 33926</strain>
    </source>
</reference>
<dbReference type="Proteomes" id="UP000004982">
    <property type="component" value="Unassembled WGS sequence"/>
</dbReference>
<protein>
    <submittedName>
        <fullName evidence="1">Flagellar motor protein</fullName>
    </submittedName>
</protein>
<gene>
    <name evidence="1" type="primary">motB</name>
    <name evidence="1" type="ORF">HMPREF9418_2948</name>
</gene>
<keyword evidence="1" id="KW-0969">Cilium</keyword>
<dbReference type="AlphaFoldDB" id="A0AA36UFN0"/>
<proteinExistence type="predicted"/>
<name>A0AA36UFN0_9NEIS</name>
<keyword evidence="1" id="KW-0966">Cell projection</keyword>